<dbReference type="InterPro" id="IPR021109">
    <property type="entry name" value="Peptidase_aspartic_dom_sf"/>
</dbReference>
<protein>
    <recommendedName>
        <fullName evidence="3">Peptidase A2 domain-containing protein</fullName>
    </recommendedName>
</protein>
<sequence length="499" mass="53125">MTSEAKIEEATQSARCVTEATRQLTALEGAVQAIVSELRAGQIDRTTASIKREMLESLWKDGNATLLRIEAQTGPHPRRATSVPPLRASSVPPLRASSVPPLRNSSVLSLRARSVFQLRSSSVFPLRNSSVLPLRASSVFPLRSSSVLPLRASAAPAPRRACLAPPRSCDGSPADTPSSAALPFQSAPRRASSAHPHRACFAPPRSCDGSPADTPSSAALPSQSAPRRATTAHSLRARSVFQLRSSSVFPLRNSSVLPLRVSSVFPLRSSSVLPLRASAAPAPRRACSMPSLRACSVPQLRTRSMPTLRYCCAQPNSYDEAPAGTASSAALSAQSTSLRARLRSAAQVNDADTHGGILLATANVLVQCPDGAWKQLRCILDSGSQIEAITEKAARRLGMRLRKANMTLSGVSGSLTTTHQVSSAIRTRNGTLQHSVEFYVIPGLEDQPTVSQPSGLRRLDGGLTVQNSMFGWLIGGLLRDCAPIQVKEHHCGIVLQRTT</sequence>
<dbReference type="EnsemblMetazoa" id="AATE009522-RA">
    <property type="protein sequence ID" value="AATE009522-PA.1"/>
    <property type="gene ID" value="AATE009522"/>
</dbReference>
<name>A0A182J1E8_ANOAO</name>
<feature type="compositionally biased region" description="Low complexity" evidence="1">
    <location>
        <begin position="215"/>
        <end position="229"/>
    </location>
</feature>
<reference evidence="2" key="1">
    <citation type="submission" date="2022-08" db="UniProtKB">
        <authorList>
            <consortium name="EnsemblMetazoa"/>
        </authorList>
    </citation>
    <scope>IDENTIFICATION</scope>
    <source>
        <strain evidence="2">EBRO</strain>
    </source>
</reference>
<proteinExistence type="predicted"/>
<dbReference type="AlphaFoldDB" id="A0A182J1E8"/>
<organism evidence="2">
    <name type="scientific">Anopheles atroparvus</name>
    <name type="common">European mosquito</name>
    <dbReference type="NCBI Taxonomy" id="41427"/>
    <lineage>
        <taxon>Eukaryota</taxon>
        <taxon>Metazoa</taxon>
        <taxon>Ecdysozoa</taxon>
        <taxon>Arthropoda</taxon>
        <taxon>Hexapoda</taxon>
        <taxon>Insecta</taxon>
        <taxon>Pterygota</taxon>
        <taxon>Neoptera</taxon>
        <taxon>Endopterygota</taxon>
        <taxon>Diptera</taxon>
        <taxon>Nematocera</taxon>
        <taxon>Culicoidea</taxon>
        <taxon>Culicidae</taxon>
        <taxon>Anophelinae</taxon>
        <taxon>Anopheles</taxon>
    </lineage>
</organism>
<evidence type="ECO:0000313" key="2">
    <source>
        <dbReference type="EnsemblMetazoa" id="AATE009522-PA.1"/>
    </source>
</evidence>
<dbReference type="Gene3D" id="2.40.70.10">
    <property type="entry name" value="Acid Proteases"/>
    <property type="match status" value="1"/>
</dbReference>
<evidence type="ECO:0000256" key="1">
    <source>
        <dbReference type="SAM" id="MobiDB-lite"/>
    </source>
</evidence>
<dbReference type="Pfam" id="PF13650">
    <property type="entry name" value="Asp_protease_2"/>
    <property type="match status" value="1"/>
</dbReference>
<feature type="region of interest" description="Disordered" evidence="1">
    <location>
        <begin position="74"/>
        <end position="98"/>
    </location>
</feature>
<feature type="region of interest" description="Disordered" evidence="1">
    <location>
        <begin position="164"/>
        <end position="231"/>
    </location>
</feature>
<dbReference type="EMBL" id="AXCP01007407">
    <property type="status" value="NOT_ANNOTATED_CDS"/>
    <property type="molecule type" value="Genomic_DNA"/>
</dbReference>
<dbReference type="CDD" id="cd00303">
    <property type="entry name" value="retropepsin_like"/>
    <property type="match status" value="1"/>
</dbReference>
<accession>A0A182J1E8</accession>
<dbReference type="VEuPathDB" id="VectorBase:AATE009522"/>
<evidence type="ECO:0008006" key="3">
    <source>
        <dbReference type="Google" id="ProtNLM"/>
    </source>
</evidence>
<dbReference type="EMBL" id="AXCP01007408">
    <property type="status" value="NOT_ANNOTATED_CDS"/>
    <property type="molecule type" value="Genomic_DNA"/>
</dbReference>
<dbReference type="EMBL" id="AXCP01007409">
    <property type="status" value="NOT_ANNOTATED_CDS"/>
    <property type="molecule type" value="Genomic_DNA"/>
</dbReference>
<dbReference type="STRING" id="41427.A0A182J1E8"/>